<keyword evidence="4" id="KW-1133">Transmembrane helix</keyword>
<evidence type="ECO:0000256" key="1">
    <source>
        <dbReference type="ARBA" id="ARBA00004167"/>
    </source>
</evidence>
<dbReference type="Pfam" id="PF13517">
    <property type="entry name" value="FG-GAP_3"/>
    <property type="match status" value="2"/>
</dbReference>
<dbReference type="InterPro" id="IPR013517">
    <property type="entry name" value="FG-GAP"/>
</dbReference>
<keyword evidence="5" id="KW-0472">Membrane</keyword>
<dbReference type="AlphaFoldDB" id="A0A0P9H6R6"/>
<proteinExistence type="predicted"/>
<evidence type="ECO:0008006" key="8">
    <source>
        <dbReference type="Google" id="ProtNLM"/>
    </source>
</evidence>
<comment type="subcellular location">
    <subcellularLocation>
        <location evidence="1">Membrane</location>
        <topology evidence="1">Single-pass membrane protein</topology>
    </subcellularLocation>
</comment>
<dbReference type="EMBL" id="LJCR01001883">
    <property type="protein sequence ID" value="KPV49567.1"/>
    <property type="molecule type" value="Genomic_DNA"/>
</dbReference>
<dbReference type="InterPro" id="IPR028994">
    <property type="entry name" value="Integrin_alpha_N"/>
</dbReference>
<sequence length="479" mass="50452">YSSPAVADLNGDGKPEVIWGSYDVVALNGADGSLRWRGANGSRVWPGVAVADLTGNGSLEVIVGRGSDQLSVYSKDGALLWTRNPFGGGEVRTLAVDDLEQDGTLEIIVGRGSGGEAKQLSVYGPDGNVRSGWPARRDGEPGYGWGMYNENVAVADMNNDGFKEIFGPTDTHYITALDRNGNQLAANPVYGAGKVWSQVGVHVDQAADLRGYAECGTEHRPNFANSAPVVADVDGSGTPELVVVGDVYNCAIGDPDGDMYHLPWILKLDRTRWKNATYDWTVIPQAEPGSGPLSQDYSVIQNSVTSAAVADLDGDGKMEILYPSYDGRLHAYWLDKTEHGSWPYKVPGSGIRFASEPAVVDLDGDGKAEVIFTSWPENGGGRVGQLHILDYLGNPLQAVNLPAPFGDDWNGGLAAPTVANIDADADMEVVVGTTASGVAAYDLPGSAGAQCRRCTGRGSNRRTGVAAVGDSFSLAANTA</sequence>
<feature type="non-terminal residue" evidence="6">
    <location>
        <position position="479"/>
    </location>
</feature>
<evidence type="ECO:0000313" key="6">
    <source>
        <dbReference type="EMBL" id="KPV49567.1"/>
    </source>
</evidence>
<keyword evidence="7" id="KW-1185">Reference proteome</keyword>
<keyword evidence="2" id="KW-0812">Transmembrane</keyword>
<dbReference type="Gene3D" id="2.130.10.130">
    <property type="entry name" value="Integrin alpha, N-terminal"/>
    <property type="match status" value="2"/>
</dbReference>
<name>A0A0P9H6R6_9CHLR</name>
<reference evidence="6 7" key="1">
    <citation type="submission" date="2015-09" db="EMBL/GenBank/DDBJ databases">
        <title>Draft genome sequence of Kouleothrix aurantiaca JCM 19913.</title>
        <authorList>
            <person name="Hemp J."/>
        </authorList>
    </citation>
    <scope>NUCLEOTIDE SEQUENCE [LARGE SCALE GENOMIC DNA]</scope>
    <source>
        <strain evidence="6 7">COM-B</strain>
    </source>
</reference>
<evidence type="ECO:0000313" key="7">
    <source>
        <dbReference type="Proteomes" id="UP000050509"/>
    </source>
</evidence>
<dbReference type="PANTHER" id="PTHR21419">
    <property type="match status" value="1"/>
</dbReference>
<gene>
    <name evidence="6" type="ORF">SE17_31865</name>
</gene>
<dbReference type="PANTHER" id="PTHR21419:SF30">
    <property type="entry name" value="IG-LIKE DOMAIN-CONTAINING PROTEIN"/>
    <property type="match status" value="1"/>
</dbReference>
<dbReference type="GO" id="GO:0016020">
    <property type="term" value="C:membrane"/>
    <property type="evidence" value="ECO:0007669"/>
    <property type="project" value="UniProtKB-SubCell"/>
</dbReference>
<evidence type="ECO:0000256" key="5">
    <source>
        <dbReference type="ARBA" id="ARBA00023136"/>
    </source>
</evidence>
<accession>A0A0P9H6R6</accession>
<protein>
    <recommendedName>
        <fullName evidence="8">VCBS repeat-containing protein</fullName>
    </recommendedName>
</protein>
<evidence type="ECO:0000256" key="4">
    <source>
        <dbReference type="ARBA" id="ARBA00022989"/>
    </source>
</evidence>
<organism evidence="6 7">
    <name type="scientific">Kouleothrix aurantiaca</name>
    <dbReference type="NCBI Taxonomy" id="186479"/>
    <lineage>
        <taxon>Bacteria</taxon>
        <taxon>Bacillati</taxon>
        <taxon>Chloroflexota</taxon>
        <taxon>Chloroflexia</taxon>
        <taxon>Chloroflexales</taxon>
        <taxon>Roseiflexineae</taxon>
        <taxon>Roseiflexaceae</taxon>
        <taxon>Kouleothrix</taxon>
    </lineage>
</organism>
<comment type="caution">
    <text evidence="6">The sequence shown here is derived from an EMBL/GenBank/DDBJ whole genome shotgun (WGS) entry which is preliminary data.</text>
</comment>
<dbReference type="SUPFAM" id="SSF69318">
    <property type="entry name" value="Integrin alpha N-terminal domain"/>
    <property type="match status" value="2"/>
</dbReference>
<feature type="non-terminal residue" evidence="6">
    <location>
        <position position="1"/>
    </location>
</feature>
<keyword evidence="3" id="KW-0732">Signal</keyword>
<dbReference type="Proteomes" id="UP000050509">
    <property type="component" value="Unassembled WGS sequence"/>
</dbReference>
<dbReference type="InterPro" id="IPR045232">
    <property type="entry name" value="FAM234"/>
</dbReference>
<evidence type="ECO:0000256" key="3">
    <source>
        <dbReference type="ARBA" id="ARBA00022729"/>
    </source>
</evidence>
<evidence type="ECO:0000256" key="2">
    <source>
        <dbReference type="ARBA" id="ARBA00022692"/>
    </source>
</evidence>